<dbReference type="Proteomes" id="UP000076023">
    <property type="component" value="Unassembled WGS sequence"/>
</dbReference>
<name>A0A146GA16_TERSA</name>
<evidence type="ECO:0000256" key="2">
    <source>
        <dbReference type="SAM" id="MobiDB-lite"/>
    </source>
</evidence>
<keyword evidence="1" id="KW-0378">Hydrolase</keyword>
<evidence type="ECO:0000259" key="3">
    <source>
        <dbReference type="PROSITE" id="PS51192"/>
    </source>
</evidence>
<dbReference type="SMART" id="SM00487">
    <property type="entry name" value="DEXDc"/>
    <property type="match status" value="1"/>
</dbReference>
<dbReference type="Gene3D" id="3.40.50.300">
    <property type="entry name" value="P-loop containing nucleotide triphosphate hydrolases"/>
    <property type="match status" value="1"/>
</dbReference>
<dbReference type="InterPro" id="IPR014001">
    <property type="entry name" value="Helicase_ATP-bd"/>
</dbReference>
<dbReference type="Pfam" id="PF00271">
    <property type="entry name" value="Helicase_C"/>
    <property type="match status" value="1"/>
</dbReference>
<dbReference type="EMBL" id="BDCO01000002">
    <property type="protein sequence ID" value="GAT33478.1"/>
    <property type="molecule type" value="Genomic_DNA"/>
</dbReference>
<proteinExistence type="predicted"/>
<accession>A0A146GA16</accession>
<keyword evidence="5" id="KW-0547">Nucleotide-binding</keyword>
<dbReference type="CDD" id="cd18793">
    <property type="entry name" value="SF2_C_SNF"/>
    <property type="match status" value="1"/>
</dbReference>
<dbReference type="InParanoid" id="A0A146GA16"/>
<dbReference type="GO" id="GO:0016787">
    <property type="term" value="F:hydrolase activity"/>
    <property type="evidence" value="ECO:0007669"/>
    <property type="project" value="UniProtKB-KW"/>
</dbReference>
<dbReference type="Gene3D" id="3.40.50.10810">
    <property type="entry name" value="Tandem AAA-ATPase domain"/>
    <property type="match status" value="1"/>
</dbReference>
<dbReference type="Pfam" id="PF00176">
    <property type="entry name" value="SNF2-rel_dom"/>
    <property type="match status" value="1"/>
</dbReference>
<dbReference type="InterPro" id="IPR049730">
    <property type="entry name" value="SNF2/RAD54-like_C"/>
</dbReference>
<keyword evidence="5" id="KW-0067">ATP-binding</keyword>
<dbReference type="PROSITE" id="PS51192">
    <property type="entry name" value="HELICASE_ATP_BIND_1"/>
    <property type="match status" value="1"/>
</dbReference>
<dbReference type="PANTHER" id="PTHR10799">
    <property type="entry name" value="SNF2/RAD54 HELICASE FAMILY"/>
    <property type="match status" value="1"/>
</dbReference>
<dbReference type="STRING" id="690879.TSACC_21895"/>
<dbReference type="GO" id="GO:0004386">
    <property type="term" value="F:helicase activity"/>
    <property type="evidence" value="ECO:0007669"/>
    <property type="project" value="UniProtKB-KW"/>
</dbReference>
<gene>
    <name evidence="5" type="ORF">TSACC_21895</name>
</gene>
<organism evidence="5 6">
    <name type="scientific">Terrimicrobium sacchariphilum</name>
    <dbReference type="NCBI Taxonomy" id="690879"/>
    <lineage>
        <taxon>Bacteria</taxon>
        <taxon>Pseudomonadati</taxon>
        <taxon>Verrucomicrobiota</taxon>
        <taxon>Terrimicrobiia</taxon>
        <taxon>Terrimicrobiales</taxon>
        <taxon>Terrimicrobiaceae</taxon>
        <taxon>Terrimicrobium</taxon>
    </lineage>
</organism>
<feature type="region of interest" description="Disordered" evidence="2">
    <location>
        <begin position="84"/>
        <end position="104"/>
    </location>
</feature>
<evidence type="ECO:0000313" key="5">
    <source>
        <dbReference type="EMBL" id="GAT33478.1"/>
    </source>
</evidence>
<feature type="compositionally biased region" description="Basic and acidic residues" evidence="2">
    <location>
        <begin position="85"/>
        <end position="94"/>
    </location>
</feature>
<dbReference type="RefSeq" id="WP_075079206.1">
    <property type="nucleotide sequence ID" value="NZ_BDCO01000002.1"/>
</dbReference>
<dbReference type="OrthoDB" id="9814088at2"/>
<protein>
    <submittedName>
        <fullName evidence="5">Helicase conserved C-terminal domain-containing protein</fullName>
    </submittedName>
</protein>
<feature type="domain" description="Helicase ATP-binding" evidence="3">
    <location>
        <begin position="327"/>
        <end position="481"/>
    </location>
</feature>
<feature type="domain" description="Helicase C-terminal" evidence="4">
    <location>
        <begin position="607"/>
        <end position="756"/>
    </location>
</feature>
<dbReference type="InterPro" id="IPR001650">
    <property type="entry name" value="Helicase_C-like"/>
</dbReference>
<reference evidence="6" key="1">
    <citation type="journal article" date="2017" name="Genome Announc.">
        <title>Draft Genome Sequence of Terrimicrobium sacchariphilum NM-5T, a Facultative Anaerobic Soil Bacterium of the Class Spartobacteria.</title>
        <authorList>
            <person name="Qiu Y.L."/>
            <person name="Tourlousse D.M."/>
            <person name="Matsuura N."/>
            <person name="Ohashi A."/>
            <person name="Sekiguchi Y."/>
        </authorList>
    </citation>
    <scope>NUCLEOTIDE SEQUENCE [LARGE SCALE GENOMIC DNA]</scope>
    <source>
        <strain evidence="6">NM-5</strain>
    </source>
</reference>
<keyword evidence="5" id="KW-0347">Helicase</keyword>
<dbReference type="SUPFAM" id="SSF52540">
    <property type="entry name" value="P-loop containing nucleoside triphosphate hydrolases"/>
    <property type="match status" value="2"/>
</dbReference>
<dbReference type="SMART" id="SM00490">
    <property type="entry name" value="HELICc"/>
    <property type="match status" value="1"/>
</dbReference>
<comment type="caution">
    <text evidence="5">The sequence shown here is derived from an EMBL/GenBank/DDBJ whole genome shotgun (WGS) entry which is preliminary data.</text>
</comment>
<dbReference type="InterPro" id="IPR000330">
    <property type="entry name" value="SNF2_N"/>
</dbReference>
<keyword evidence="6" id="KW-1185">Reference proteome</keyword>
<evidence type="ECO:0000313" key="6">
    <source>
        <dbReference type="Proteomes" id="UP000076023"/>
    </source>
</evidence>
<dbReference type="PROSITE" id="PS51194">
    <property type="entry name" value="HELICASE_CTER"/>
    <property type="match status" value="1"/>
</dbReference>
<dbReference type="AlphaFoldDB" id="A0A146GA16"/>
<dbReference type="InterPro" id="IPR027417">
    <property type="entry name" value="P-loop_NTPase"/>
</dbReference>
<evidence type="ECO:0000259" key="4">
    <source>
        <dbReference type="PROSITE" id="PS51194"/>
    </source>
</evidence>
<evidence type="ECO:0000256" key="1">
    <source>
        <dbReference type="ARBA" id="ARBA00022801"/>
    </source>
</evidence>
<dbReference type="GO" id="GO:0005524">
    <property type="term" value="F:ATP binding"/>
    <property type="evidence" value="ECO:0007669"/>
    <property type="project" value="InterPro"/>
</dbReference>
<sequence length="768" mass="85621">MAGWPVVKQARALHEAGRIIEARYEPPVLRGRYSEGGKQFPAGLRMRNPIDVENLCPCRDSRVRGIICAHSVAVGLEVLHPRKAAKPEPARVERPASAPTAEAPKVQVKLEGSLRHLEAEISFSYSQPGVSNPAAEAQVLTEMLGAGFQEYKGKAALQSEEQIVQFFANTLPQWKGRWQVEEGERFQHVTKDIVRIEPHFALKERGDGWLDFHVHYTAGKNAVFSPTDLRNLLQTSKGSVKLGDGRIAVADAGLEAEIEQVLRDCDPKQERGGYRLSPLHRAYMEASVAEWTGRANPQASQLLPESELGSLRNTLRPYQREGALWLLQRARSGLGGLLADEMGLGKTVQTLAMLESLRSPALVVCPSSLVWNWKREAAHFLPGLKVLTLDGPQRVQLFPKIPQHDLAITSYALLRRDIEMFRDYEFGAVILDEAQHIKNPESQNAKSAYALRSKSRFILTGTPIENSLRDLWSLYEFLLPGYLGKRQDFKDTYETPLLNGAAGSAWERLNRRLRPYLLRRRKQEILTELPDKIEQVIEVELSDQQKTAYTQLQQAARSQVDAMKDAGSSAGATRMRVLTALLRLRQACCDLRLLGAPDGTESGKLNALRELLSEAIDGGHRVLVFSQFTSMLDLIGENLNEAGISFCRLDGSTKDREGVVQRFQTDAGIPVFLISLKAGGVGLNLTAADTVIHFDPWWNPAVEAQATDRAHRIGQKNVVTSIKLIARDTVEERVLRMQQKKRELLEGTVDADTALERLDTEDLRELVG</sequence>
<dbReference type="InterPro" id="IPR038718">
    <property type="entry name" value="SNF2-like_sf"/>
</dbReference>